<dbReference type="InterPro" id="IPR000326">
    <property type="entry name" value="PAP2/HPO"/>
</dbReference>
<dbReference type="Proteomes" id="UP000708347">
    <property type="component" value="Unassembled WGS sequence"/>
</dbReference>
<dbReference type="InterPro" id="IPR036938">
    <property type="entry name" value="PAP2/HPO_sf"/>
</dbReference>
<protein>
    <submittedName>
        <fullName evidence="3">Phosphatase PAP2 family protein</fullName>
    </submittedName>
</protein>
<dbReference type="RefSeq" id="WP_174398087.1">
    <property type="nucleotide sequence ID" value="NZ_VBSB01000007.1"/>
</dbReference>
<feature type="transmembrane region" description="Helical" evidence="1">
    <location>
        <begin position="63"/>
        <end position="82"/>
    </location>
</feature>
<evidence type="ECO:0000313" key="4">
    <source>
        <dbReference type="Proteomes" id="UP000708347"/>
    </source>
</evidence>
<proteinExistence type="predicted"/>
<sequence length="163" mass="16570">MAAVVSGALLSTHYRSLIPGVVVVFATGTAVLAKDVMKVLIERPVTEAEFAASPMLSSDPHPFPSGHVAGIATLLGIVAAGIGVRGGAAVRLLLAGCVFAGTSIVAVSRLVLEAHWFSDAVGGVLLAGIVVTIGTGALWGASRAGQRQARVLRNAPLRGRLRT</sequence>
<dbReference type="Pfam" id="PF01569">
    <property type="entry name" value="PAP2"/>
    <property type="match status" value="1"/>
</dbReference>
<feature type="transmembrane region" description="Helical" evidence="1">
    <location>
        <begin position="120"/>
        <end position="141"/>
    </location>
</feature>
<accession>A0ABX2JXR5</accession>
<organism evidence="3 4">
    <name type="scientific">Mycolicibacterium sphagni</name>
    <dbReference type="NCBI Taxonomy" id="1786"/>
    <lineage>
        <taxon>Bacteria</taxon>
        <taxon>Bacillati</taxon>
        <taxon>Actinomycetota</taxon>
        <taxon>Actinomycetes</taxon>
        <taxon>Mycobacteriales</taxon>
        <taxon>Mycobacteriaceae</taxon>
        <taxon>Mycolicibacterium</taxon>
    </lineage>
</organism>
<keyword evidence="4" id="KW-1185">Reference proteome</keyword>
<keyword evidence="1" id="KW-0812">Transmembrane</keyword>
<keyword evidence="1" id="KW-0472">Membrane</keyword>
<dbReference type="Gene3D" id="1.20.144.10">
    <property type="entry name" value="Phosphatidic acid phosphatase type 2/haloperoxidase"/>
    <property type="match status" value="1"/>
</dbReference>
<evidence type="ECO:0000313" key="3">
    <source>
        <dbReference type="EMBL" id="NTY60260.1"/>
    </source>
</evidence>
<dbReference type="EMBL" id="VBSB01000007">
    <property type="protein sequence ID" value="NTY60260.1"/>
    <property type="molecule type" value="Genomic_DNA"/>
</dbReference>
<reference evidence="3 4" key="1">
    <citation type="submission" date="2019-05" db="EMBL/GenBank/DDBJ databases">
        <title>Mycolicibacterium sphagni ENV482 genome assembly.</title>
        <authorList>
            <person name="Chen W."/>
            <person name="Faulkner N.W."/>
            <person name="Hyman M.R."/>
        </authorList>
    </citation>
    <scope>NUCLEOTIDE SEQUENCE [LARGE SCALE GENOMIC DNA]</scope>
    <source>
        <strain evidence="3 4">ENV482</strain>
    </source>
</reference>
<feature type="transmembrane region" description="Helical" evidence="1">
    <location>
        <begin position="12"/>
        <end position="33"/>
    </location>
</feature>
<feature type="domain" description="Phosphatidic acid phosphatase type 2/haloperoxidase" evidence="2">
    <location>
        <begin position="21"/>
        <end position="134"/>
    </location>
</feature>
<evidence type="ECO:0000259" key="2">
    <source>
        <dbReference type="Pfam" id="PF01569"/>
    </source>
</evidence>
<name>A0ABX2JXR5_9MYCO</name>
<evidence type="ECO:0000256" key="1">
    <source>
        <dbReference type="SAM" id="Phobius"/>
    </source>
</evidence>
<feature type="transmembrane region" description="Helical" evidence="1">
    <location>
        <begin position="89"/>
        <end position="108"/>
    </location>
</feature>
<gene>
    <name evidence="3" type="ORF">FEG63_11950</name>
</gene>
<dbReference type="SUPFAM" id="SSF48317">
    <property type="entry name" value="Acid phosphatase/Vanadium-dependent haloperoxidase"/>
    <property type="match status" value="1"/>
</dbReference>
<comment type="caution">
    <text evidence="3">The sequence shown here is derived from an EMBL/GenBank/DDBJ whole genome shotgun (WGS) entry which is preliminary data.</text>
</comment>
<keyword evidence="1" id="KW-1133">Transmembrane helix</keyword>